<dbReference type="EMBL" id="AAHXAW010000142">
    <property type="protein sequence ID" value="ECB2741014.1"/>
    <property type="molecule type" value="Genomic_DNA"/>
</dbReference>
<dbReference type="Pfam" id="PF02413">
    <property type="entry name" value="Caudo_TAP"/>
    <property type="match status" value="1"/>
</dbReference>
<name>A0A5X9FQ22_SALET</name>
<organism evidence="1">
    <name type="scientific">Salmonella enterica subsp. enterica serovar Tamberma</name>
    <dbReference type="NCBI Taxonomy" id="2565079"/>
    <lineage>
        <taxon>Bacteria</taxon>
        <taxon>Pseudomonadati</taxon>
        <taxon>Pseudomonadota</taxon>
        <taxon>Gammaproteobacteria</taxon>
        <taxon>Enterobacterales</taxon>
        <taxon>Enterobacteriaceae</taxon>
        <taxon>Salmonella</taxon>
    </lineage>
</organism>
<dbReference type="InterPro" id="IPR003458">
    <property type="entry name" value="Phage_T4_Gp38_tail_assem"/>
</dbReference>
<proteinExistence type="predicted"/>
<dbReference type="AlphaFoldDB" id="A0A5X9FQ22"/>
<sequence length="61" mass="6897">QQLLSHADGVMLDWRTGLMLGEISDANRAKLSTWMAYKNEVRSVDVTTDPENINWPVPPEV</sequence>
<protein>
    <submittedName>
        <fullName evidence="1">Phage tail protein</fullName>
    </submittedName>
</protein>
<gene>
    <name evidence="1" type="ORF">EVT47_25230</name>
</gene>
<comment type="caution">
    <text evidence="1">The sequence shown here is derived from an EMBL/GenBank/DDBJ whole genome shotgun (WGS) entry which is preliminary data.</text>
</comment>
<reference evidence="1" key="1">
    <citation type="submission" date="2019-02" db="EMBL/GenBank/DDBJ databases">
        <authorList>
            <person name="Ashton P.M."/>
            <person name="Dallman T."/>
            <person name="Nair S."/>
            <person name="De Pinna E."/>
            <person name="Peters T."/>
            <person name="Grant K."/>
        </authorList>
    </citation>
    <scope>NUCLEOTIDE SEQUENCE</scope>
    <source>
        <strain evidence="1">490277</strain>
    </source>
</reference>
<feature type="non-terminal residue" evidence="1">
    <location>
        <position position="1"/>
    </location>
</feature>
<accession>A0A5X9FQ22</accession>
<evidence type="ECO:0000313" key="1">
    <source>
        <dbReference type="EMBL" id="ECB2741014.1"/>
    </source>
</evidence>